<feature type="region of interest" description="Disordered" evidence="1">
    <location>
        <begin position="251"/>
        <end position="270"/>
    </location>
</feature>
<comment type="caution">
    <text evidence="2">The sequence shown here is derived from an EMBL/GenBank/DDBJ whole genome shotgun (WGS) entry which is preliminary data.</text>
</comment>
<gene>
    <name evidence="2" type="ORF">HYALB_00003511</name>
</gene>
<organism evidence="2 3">
    <name type="scientific">Hymenoscyphus albidus</name>
    <dbReference type="NCBI Taxonomy" id="595503"/>
    <lineage>
        <taxon>Eukaryota</taxon>
        <taxon>Fungi</taxon>
        <taxon>Dikarya</taxon>
        <taxon>Ascomycota</taxon>
        <taxon>Pezizomycotina</taxon>
        <taxon>Leotiomycetes</taxon>
        <taxon>Helotiales</taxon>
        <taxon>Helotiaceae</taxon>
        <taxon>Hymenoscyphus</taxon>
    </lineage>
</organism>
<feature type="compositionally biased region" description="Basic and acidic residues" evidence="1">
    <location>
        <begin position="312"/>
        <end position="324"/>
    </location>
</feature>
<feature type="compositionally biased region" description="Low complexity" evidence="1">
    <location>
        <begin position="188"/>
        <end position="208"/>
    </location>
</feature>
<dbReference type="PANTHER" id="PTHR38489">
    <property type="entry name" value="HISTONE CHAPERONE DOMAIN-CONTAINING PROTEIN"/>
    <property type="match status" value="1"/>
</dbReference>
<name>A0A9N9LPM8_9HELO</name>
<protein>
    <submittedName>
        <fullName evidence="2">Uncharacterized protein</fullName>
    </submittedName>
</protein>
<reference evidence="2" key="1">
    <citation type="submission" date="2021-07" db="EMBL/GenBank/DDBJ databases">
        <authorList>
            <person name="Durling M."/>
        </authorList>
    </citation>
    <scope>NUCLEOTIDE SEQUENCE</scope>
</reference>
<dbReference type="Proteomes" id="UP000701801">
    <property type="component" value="Unassembled WGS sequence"/>
</dbReference>
<dbReference type="Pfam" id="PF15370">
    <property type="entry name" value="NOPCHAP1"/>
    <property type="match status" value="1"/>
</dbReference>
<evidence type="ECO:0000313" key="3">
    <source>
        <dbReference type="Proteomes" id="UP000701801"/>
    </source>
</evidence>
<feature type="compositionally biased region" description="Low complexity" evidence="1">
    <location>
        <begin position="337"/>
        <end position="372"/>
    </location>
</feature>
<accession>A0A9N9LPM8</accession>
<proteinExistence type="predicted"/>
<dbReference type="GO" id="GO:0000492">
    <property type="term" value="P:box C/D snoRNP assembly"/>
    <property type="evidence" value="ECO:0007669"/>
    <property type="project" value="InterPro"/>
</dbReference>
<evidence type="ECO:0000256" key="1">
    <source>
        <dbReference type="SAM" id="MobiDB-lite"/>
    </source>
</evidence>
<dbReference type="AlphaFoldDB" id="A0A9N9LPM8"/>
<dbReference type="InterPro" id="IPR027921">
    <property type="entry name" value="NOPCHAP1"/>
</dbReference>
<feature type="region of interest" description="Disordered" evidence="1">
    <location>
        <begin position="187"/>
        <end position="225"/>
    </location>
</feature>
<feature type="region of interest" description="Disordered" evidence="1">
    <location>
        <begin position="303"/>
        <end position="393"/>
    </location>
</feature>
<dbReference type="EMBL" id="CAJVRM010000195">
    <property type="protein sequence ID" value="CAG8976900.1"/>
    <property type="molecule type" value="Genomic_DNA"/>
</dbReference>
<dbReference type="OrthoDB" id="1112980at2759"/>
<dbReference type="PANTHER" id="PTHR38489:SF1">
    <property type="entry name" value="HISTONE CHAPERONE DOMAIN-CONTAINING PROTEIN"/>
    <property type="match status" value="1"/>
</dbReference>
<keyword evidence="3" id="KW-1185">Reference proteome</keyword>
<sequence length="501" mass="55747">MALSSSTIEGRATVAFWQFPILDEIYIKDYQKSLVVNGVTDYYDRKEQFEAVFGYLSPALEKVLSFPNRQVQFEIKAIAQEFGMMPNQVQPQSPKRPWDVYYADKVIGKHERVWKIANCMVTQYLRGGFEYSERLREIVALSGQDWIDDKCATVLAYCLFVDISRDNIPDEETQALGRLYESLEQEISSSASSTSTSGSSSSSSGSSSDSEEIHNFRPSNQRPNIHRVESSSLADRLQAFLPNLAASNAQLASGTQGNNGFELDPNSEEPHIEMNLGLGVLEHTTPSAAEPLIRELRSIRKRKATDNGTESHAFKESTEQEAGTRKKFKLAIRPASDSRQSSSESSGSTRMGGRLVFPPSSQDTASSNASSSIPRPRITLGPTPRKIQEDEESLHKSKIIMKIPHYLIERVVNSEGIVKFRVKENVVEEAMAHRAEMAAMAATRKEKKKAARAKQAKATKAEKDKATESFPEFDQEMIDAANLDVMEQVANGNVEGFEVIN</sequence>
<evidence type="ECO:0000313" key="2">
    <source>
        <dbReference type="EMBL" id="CAG8976900.1"/>
    </source>
</evidence>